<name>A0A3B0WJH2_9ZZZZ</name>
<gene>
    <name evidence="9" type="ORF">MNBD_GAMMA05-470</name>
</gene>
<protein>
    <recommendedName>
        <fullName evidence="4">thiopurine S-methyltransferase</fullName>
        <ecNumber evidence="4">2.1.1.67</ecNumber>
    </recommendedName>
</protein>
<dbReference type="NCBIfam" id="NF009732">
    <property type="entry name" value="PRK13255.1"/>
    <property type="match status" value="1"/>
</dbReference>
<evidence type="ECO:0000256" key="7">
    <source>
        <dbReference type="ARBA" id="ARBA00022679"/>
    </source>
</evidence>
<comment type="catalytic activity">
    <reaction evidence="1">
        <text>S-adenosyl-L-methionine + a thiopurine = S-adenosyl-L-homocysteine + a thiopurine S-methylether.</text>
        <dbReference type="EC" id="2.1.1.67"/>
    </reaction>
</comment>
<organism evidence="9">
    <name type="scientific">hydrothermal vent metagenome</name>
    <dbReference type="NCBI Taxonomy" id="652676"/>
    <lineage>
        <taxon>unclassified sequences</taxon>
        <taxon>metagenomes</taxon>
        <taxon>ecological metagenomes</taxon>
    </lineage>
</organism>
<dbReference type="PROSITE" id="PS51585">
    <property type="entry name" value="SAM_MT_TPMT"/>
    <property type="match status" value="1"/>
</dbReference>
<dbReference type="InterPro" id="IPR022474">
    <property type="entry name" value="Thiopur_S-MeTfrase_Se/Te_detox"/>
</dbReference>
<dbReference type="PANTHER" id="PTHR10259:SF11">
    <property type="entry name" value="THIOPURINE S-METHYLTRANSFERASE"/>
    <property type="match status" value="1"/>
</dbReference>
<evidence type="ECO:0000313" key="9">
    <source>
        <dbReference type="EMBL" id="VAW52640.1"/>
    </source>
</evidence>
<evidence type="ECO:0000256" key="2">
    <source>
        <dbReference type="ARBA" id="ARBA00004496"/>
    </source>
</evidence>
<evidence type="ECO:0000256" key="6">
    <source>
        <dbReference type="ARBA" id="ARBA00022603"/>
    </source>
</evidence>
<evidence type="ECO:0000256" key="3">
    <source>
        <dbReference type="ARBA" id="ARBA00008145"/>
    </source>
</evidence>
<accession>A0A3B0WJH2</accession>
<proteinExistence type="inferred from homology"/>
<dbReference type="EMBL" id="UOFE01000030">
    <property type="protein sequence ID" value="VAW52640.1"/>
    <property type="molecule type" value="Genomic_DNA"/>
</dbReference>
<dbReference type="Pfam" id="PF05724">
    <property type="entry name" value="TPMT"/>
    <property type="match status" value="1"/>
</dbReference>
<dbReference type="GO" id="GO:0010038">
    <property type="term" value="P:response to metal ion"/>
    <property type="evidence" value="ECO:0007669"/>
    <property type="project" value="InterPro"/>
</dbReference>
<dbReference type="AlphaFoldDB" id="A0A3B0WJH2"/>
<reference evidence="9" key="1">
    <citation type="submission" date="2018-06" db="EMBL/GenBank/DDBJ databases">
        <authorList>
            <person name="Zhirakovskaya E."/>
        </authorList>
    </citation>
    <scope>NUCLEOTIDE SEQUENCE</scope>
</reference>
<sequence length="227" mass="26110">MKIDFWLDRWNNDKIGFHQDRINPYLAYFYGDKGPAVEQRDKLKVFVPLCGKSKDLLWLAQNGYNVFGVECSDRAVKKFFEENVLNYRHVEKEGTGLYICDDDRFSKIEIFQGDFFALEDNALDGVTDIFDRASLVALPVDMRTDYVNKITSLQQSGMRTLLVTLNFDPAEMDGPPFSVTDEEVMNLYAENYKIDKLIAKDVIEIETGLKNRGLTALTESVFKLVKK</sequence>
<dbReference type="PIRSF" id="PIRSF023956">
    <property type="entry name" value="Thiopurine_S-methyltransferase"/>
    <property type="match status" value="1"/>
</dbReference>
<evidence type="ECO:0000256" key="5">
    <source>
        <dbReference type="ARBA" id="ARBA00022490"/>
    </source>
</evidence>
<evidence type="ECO:0000256" key="8">
    <source>
        <dbReference type="ARBA" id="ARBA00022691"/>
    </source>
</evidence>
<dbReference type="NCBIfam" id="TIGR03840">
    <property type="entry name" value="TMPT_Se_Te"/>
    <property type="match status" value="1"/>
</dbReference>
<dbReference type="GO" id="GO:0008119">
    <property type="term" value="F:thiopurine S-methyltransferase activity"/>
    <property type="evidence" value="ECO:0007669"/>
    <property type="project" value="UniProtKB-EC"/>
</dbReference>
<dbReference type="GO" id="GO:0005737">
    <property type="term" value="C:cytoplasm"/>
    <property type="evidence" value="ECO:0007669"/>
    <property type="project" value="UniProtKB-SubCell"/>
</dbReference>
<dbReference type="HAMAP" id="MF_00812">
    <property type="entry name" value="Thiopur_methtran"/>
    <property type="match status" value="1"/>
</dbReference>
<keyword evidence="8" id="KW-0949">S-adenosyl-L-methionine</keyword>
<dbReference type="InterPro" id="IPR008854">
    <property type="entry name" value="TPMT"/>
</dbReference>
<keyword evidence="5" id="KW-0963">Cytoplasm</keyword>
<keyword evidence="6 9" id="KW-0489">Methyltransferase</keyword>
<evidence type="ECO:0000256" key="1">
    <source>
        <dbReference type="ARBA" id="ARBA00000903"/>
    </source>
</evidence>
<dbReference type="InterPro" id="IPR025835">
    <property type="entry name" value="Thiopurine_S-MeTrfase"/>
</dbReference>
<dbReference type="PANTHER" id="PTHR10259">
    <property type="entry name" value="THIOPURINE S-METHYLTRANSFERASE"/>
    <property type="match status" value="1"/>
</dbReference>
<dbReference type="FunFam" id="3.40.50.150:FF:000101">
    <property type="entry name" value="Thiopurine S-methyltransferase"/>
    <property type="match status" value="1"/>
</dbReference>
<evidence type="ECO:0000256" key="4">
    <source>
        <dbReference type="ARBA" id="ARBA00011905"/>
    </source>
</evidence>
<dbReference type="EC" id="2.1.1.67" evidence="4"/>
<dbReference type="InterPro" id="IPR029063">
    <property type="entry name" value="SAM-dependent_MTases_sf"/>
</dbReference>
<comment type="similarity">
    <text evidence="3">Belongs to the class I-like SAM-binding methyltransferase superfamily. TPMT family.</text>
</comment>
<dbReference type="SUPFAM" id="SSF53335">
    <property type="entry name" value="S-adenosyl-L-methionine-dependent methyltransferases"/>
    <property type="match status" value="1"/>
</dbReference>
<dbReference type="GO" id="GO:0032259">
    <property type="term" value="P:methylation"/>
    <property type="evidence" value="ECO:0007669"/>
    <property type="project" value="UniProtKB-KW"/>
</dbReference>
<comment type="subcellular location">
    <subcellularLocation>
        <location evidence="2">Cytoplasm</location>
    </subcellularLocation>
</comment>
<dbReference type="Gene3D" id="3.40.50.150">
    <property type="entry name" value="Vaccinia Virus protein VP39"/>
    <property type="match status" value="1"/>
</dbReference>
<keyword evidence="7 9" id="KW-0808">Transferase</keyword>